<dbReference type="InterPro" id="IPR036412">
    <property type="entry name" value="HAD-like_sf"/>
</dbReference>
<dbReference type="InterPro" id="IPR006549">
    <property type="entry name" value="HAD-SF_hydro_IIIA"/>
</dbReference>
<keyword evidence="10" id="KW-1185">Reference proteome</keyword>
<dbReference type="GO" id="GO:0034200">
    <property type="term" value="F:D-glycero-beta-D-manno-heptose 1,7-bisphosphate 7-phosphatase activity"/>
    <property type="evidence" value="ECO:0007669"/>
    <property type="project" value="UniProtKB-EC"/>
</dbReference>
<evidence type="ECO:0000313" key="9">
    <source>
        <dbReference type="EMBL" id="MDQ0301463.1"/>
    </source>
</evidence>
<dbReference type="InterPro" id="IPR005835">
    <property type="entry name" value="NTP_transferase_dom"/>
</dbReference>
<dbReference type="NCBIfam" id="TIGR01662">
    <property type="entry name" value="HAD-SF-IIIA"/>
    <property type="match status" value="1"/>
</dbReference>
<evidence type="ECO:0000259" key="8">
    <source>
        <dbReference type="Pfam" id="PF00483"/>
    </source>
</evidence>
<evidence type="ECO:0000313" key="10">
    <source>
        <dbReference type="Proteomes" id="UP001224682"/>
    </source>
</evidence>
<comment type="similarity">
    <text evidence="2">Belongs to the GmhB family.</text>
</comment>
<dbReference type="SUPFAM" id="SSF56784">
    <property type="entry name" value="HAD-like"/>
    <property type="match status" value="1"/>
</dbReference>
<gene>
    <name evidence="9" type="ORF">J2S75_000474</name>
</gene>
<dbReference type="Gene3D" id="3.90.550.10">
    <property type="entry name" value="Spore Coat Polysaccharide Biosynthesis Protein SpsA, Chain A"/>
    <property type="match status" value="1"/>
</dbReference>
<accession>A0ABU0B809</accession>
<keyword evidence="5 9" id="KW-0378">Hydrolase</keyword>
<dbReference type="InterPro" id="IPR029044">
    <property type="entry name" value="Nucleotide-diphossugar_trans"/>
</dbReference>
<dbReference type="RefSeq" id="WP_307017839.1">
    <property type="nucleotide sequence ID" value="NZ_JAUSUI010000001.1"/>
</dbReference>
<reference evidence="9 10" key="1">
    <citation type="submission" date="2023-07" db="EMBL/GenBank/DDBJ databases">
        <title>Genomic Encyclopedia of Type Strains, Phase IV (KMG-IV): sequencing the most valuable type-strain genomes for metagenomic binning, comparative biology and taxonomic classification.</title>
        <authorList>
            <person name="Goeker M."/>
        </authorList>
    </citation>
    <scope>NUCLEOTIDE SEQUENCE [LARGE SCALE GENOMIC DNA]</scope>
    <source>
        <strain evidence="9 10">DSM 2457</strain>
    </source>
</reference>
<evidence type="ECO:0000256" key="6">
    <source>
        <dbReference type="ARBA" id="ARBA00023277"/>
    </source>
</evidence>
<dbReference type="InterPro" id="IPR023214">
    <property type="entry name" value="HAD_sf"/>
</dbReference>
<dbReference type="SUPFAM" id="SSF53448">
    <property type="entry name" value="Nucleotide-diphospho-sugar transferases"/>
    <property type="match status" value="1"/>
</dbReference>
<dbReference type="Gene3D" id="3.40.50.1000">
    <property type="entry name" value="HAD superfamily/HAD-like"/>
    <property type="match status" value="1"/>
</dbReference>
<evidence type="ECO:0000256" key="1">
    <source>
        <dbReference type="ARBA" id="ARBA00004496"/>
    </source>
</evidence>
<feature type="domain" description="Nucleotidyl transferase" evidence="8">
    <location>
        <begin position="5"/>
        <end position="237"/>
    </location>
</feature>
<evidence type="ECO:0000256" key="5">
    <source>
        <dbReference type="ARBA" id="ARBA00022801"/>
    </source>
</evidence>
<evidence type="ECO:0000256" key="2">
    <source>
        <dbReference type="ARBA" id="ARBA00005628"/>
    </source>
</evidence>
<dbReference type="CDD" id="cd07503">
    <property type="entry name" value="HAD_HisB-N"/>
    <property type="match status" value="1"/>
</dbReference>
<dbReference type="NCBIfam" id="TIGR01656">
    <property type="entry name" value="Histidinol-ppas"/>
    <property type="match status" value="1"/>
</dbReference>
<evidence type="ECO:0000256" key="7">
    <source>
        <dbReference type="ARBA" id="ARBA00031828"/>
    </source>
</evidence>
<keyword evidence="6" id="KW-0119">Carbohydrate metabolism</keyword>
<dbReference type="Pfam" id="PF00483">
    <property type="entry name" value="NTP_transferase"/>
    <property type="match status" value="1"/>
</dbReference>
<comment type="caution">
    <text evidence="9">The sequence shown here is derived from an EMBL/GenBank/DDBJ whole genome shotgun (WGS) entry which is preliminary data.</text>
</comment>
<dbReference type="Proteomes" id="UP001224682">
    <property type="component" value="Unassembled WGS sequence"/>
</dbReference>
<proteinExistence type="inferred from homology"/>
<protein>
    <recommendedName>
        <fullName evidence="7">D,D-heptose 1,7-bisphosphate phosphatase</fullName>
    </recommendedName>
</protein>
<sequence>MIDQAVILCGGMGTRLGALTEATPKPMLEVAGRPFLFHLIQEVARYGVKHIVLLAGRFGEQIVTAFHGRRLFGAQVEVLVEPGPLGTGGALRFAADRLAPQFLLLNGDSWIDADLARFGLGWHKARERDPEVKAQMLLHRVPDTARFGRVTLKADRVVGFEEKGAPLADASGLISAGVYAIDRAILDLIPPHAACSLERDVLPRLVAEGRVVASQAREGAYFVDIGIPETFAQVQVDLVAARTRPAVFFDRDGTLNRDGGYTHRVEDLVWMPQAREAIAHINELGYFVFVVTNQAGIARGYYDENAVTAFHDAMQVSLASVGGHVDAFEWCPHHPEAVIPAYRRDCPRRKPGPGMLLDLMAAWPVDSQRSFLIGNSSADMEAARAAGLRALRYEGGSVVDIAAQLL</sequence>
<dbReference type="CDD" id="cd06915">
    <property type="entry name" value="NTP_transferase_WcbM_like"/>
    <property type="match status" value="1"/>
</dbReference>
<comment type="subcellular location">
    <subcellularLocation>
        <location evidence="1">Cytoplasm</location>
    </subcellularLocation>
</comment>
<dbReference type="PANTHER" id="PTHR42891:SF1">
    <property type="entry name" value="D-GLYCERO-BETA-D-MANNO-HEPTOSE-1,7-BISPHOSPHATE 7-PHOSPHATASE"/>
    <property type="match status" value="1"/>
</dbReference>
<evidence type="ECO:0000256" key="3">
    <source>
        <dbReference type="ARBA" id="ARBA00022490"/>
    </source>
</evidence>
<keyword evidence="4" id="KW-0479">Metal-binding</keyword>
<organism evidence="9 10">
    <name type="scientific">Ancylobacter polymorphus</name>
    <dbReference type="NCBI Taxonomy" id="223390"/>
    <lineage>
        <taxon>Bacteria</taxon>
        <taxon>Pseudomonadati</taxon>
        <taxon>Pseudomonadota</taxon>
        <taxon>Alphaproteobacteria</taxon>
        <taxon>Hyphomicrobiales</taxon>
        <taxon>Xanthobacteraceae</taxon>
        <taxon>Ancylobacter</taxon>
    </lineage>
</organism>
<dbReference type="EMBL" id="JAUSUI010000001">
    <property type="protein sequence ID" value="MDQ0301463.1"/>
    <property type="molecule type" value="Genomic_DNA"/>
</dbReference>
<dbReference type="InterPro" id="IPR004446">
    <property type="entry name" value="Heptose_bisP_phosphatase"/>
</dbReference>
<dbReference type="PANTHER" id="PTHR42891">
    <property type="entry name" value="D-GLYCERO-BETA-D-MANNO-HEPTOSE-1,7-BISPHOSPHATE 7-PHOSPHATASE"/>
    <property type="match status" value="1"/>
</dbReference>
<dbReference type="InterPro" id="IPR006543">
    <property type="entry name" value="Histidinol-phos"/>
</dbReference>
<keyword evidence="3" id="KW-0963">Cytoplasm</keyword>
<name>A0ABU0B809_9HYPH</name>
<evidence type="ECO:0000256" key="4">
    <source>
        <dbReference type="ARBA" id="ARBA00022723"/>
    </source>
</evidence>
<dbReference type="Pfam" id="PF13242">
    <property type="entry name" value="Hydrolase_like"/>
    <property type="match status" value="1"/>
</dbReference>